<accession>A0A1I6AC23</accession>
<protein>
    <submittedName>
        <fullName evidence="2">Uncharacterized membrane protein</fullName>
    </submittedName>
</protein>
<sequence length="131" mass="14382">MLLLYILTALIFLVLDAIMLTSVMKPIFSRHLGDAMRESPMLLPAAAFYLAYVAGLVFLVSAPALRDAVPLRAGLHGAIIGAMAYGTYEFTSMAVMRDWSWQMVVTDTLWGTLLTGFSAFAGVWLVLRFTS</sequence>
<dbReference type="EMBL" id="FOXV01000017">
    <property type="protein sequence ID" value="SFQ66286.1"/>
    <property type="molecule type" value="Genomic_DNA"/>
</dbReference>
<dbReference type="STRING" id="93684.SAMN05421853_11743"/>
<reference evidence="3" key="1">
    <citation type="submission" date="2016-10" db="EMBL/GenBank/DDBJ databases">
        <authorList>
            <person name="Varghese N."/>
            <person name="Submissions S."/>
        </authorList>
    </citation>
    <scope>NUCLEOTIDE SEQUENCE [LARGE SCALE GENOMIC DNA]</scope>
    <source>
        <strain evidence="3">JCM 10271</strain>
    </source>
</reference>
<dbReference type="InterPro" id="IPR018687">
    <property type="entry name" value="DUF2177_membr"/>
</dbReference>
<dbReference type="Pfam" id="PF09945">
    <property type="entry name" value="DUF2177"/>
    <property type="match status" value="1"/>
</dbReference>
<feature type="transmembrane region" description="Helical" evidence="1">
    <location>
        <begin position="41"/>
        <end position="62"/>
    </location>
</feature>
<keyword evidence="1" id="KW-0812">Transmembrane</keyword>
<evidence type="ECO:0000256" key="1">
    <source>
        <dbReference type="SAM" id="Phobius"/>
    </source>
</evidence>
<evidence type="ECO:0000313" key="3">
    <source>
        <dbReference type="Proteomes" id="UP000243106"/>
    </source>
</evidence>
<feature type="transmembrane region" description="Helical" evidence="1">
    <location>
        <begin position="69"/>
        <end position="88"/>
    </location>
</feature>
<proteinExistence type="predicted"/>
<evidence type="ECO:0000313" key="2">
    <source>
        <dbReference type="EMBL" id="SFQ66286.1"/>
    </source>
</evidence>
<dbReference type="AlphaFoldDB" id="A0A1I6AC23"/>
<name>A0A1I6AC23_9RHOB</name>
<keyword evidence="1" id="KW-0472">Membrane</keyword>
<dbReference type="Proteomes" id="UP000243106">
    <property type="component" value="Unassembled WGS sequence"/>
</dbReference>
<keyword evidence="1" id="KW-1133">Transmembrane helix</keyword>
<organism evidence="2 3">
    <name type="scientific">Roseivivax halotolerans</name>
    <dbReference type="NCBI Taxonomy" id="93684"/>
    <lineage>
        <taxon>Bacteria</taxon>
        <taxon>Pseudomonadati</taxon>
        <taxon>Pseudomonadota</taxon>
        <taxon>Alphaproteobacteria</taxon>
        <taxon>Rhodobacterales</taxon>
        <taxon>Roseobacteraceae</taxon>
        <taxon>Roseivivax</taxon>
    </lineage>
</organism>
<keyword evidence="3" id="KW-1185">Reference proteome</keyword>
<feature type="transmembrane region" description="Helical" evidence="1">
    <location>
        <begin position="108"/>
        <end position="127"/>
    </location>
</feature>
<dbReference type="RefSeq" id="WP_093015322.1">
    <property type="nucleotide sequence ID" value="NZ_FOXV01000017.1"/>
</dbReference>
<gene>
    <name evidence="2" type="ORF">SAMN05421853_11743</name>
</gene>